<gene>
    <name evidence="10" type="ORF">HKD39_08030</name>
</gene>
<comment type="caution">
    <text evidence="10">The sequence shown here is derived from an EMBL/GenBank/DDBJ whole genome shotgun (WGS) entry which is preliminary data.</text>
</comment>
<evidence type="ECO:0000256" key="7">
    <source>
        <dbReference type="ARBA" id="ARBA00023136"/>
    </source>
</evidence>
<comment type="subcellular location">
    <subcellularLocation>
        <location evidence="1">Cell membrane</location>
        <topology evidence="1">Multi-pass membrane protein</topology>
    </subcellularLocation>
</comment>
<dbReference type="GO" id="GO:0055085">
    <property type="term" value="P:transmembrane transport"/>
    <property type="evidence" value="ECO:0007669"/>
    <property type="project" value="TreeGrafter"/>
</dbReference>
<evidence type="ECO:0000256" key="1">
    <source>
        <dbReference type="ARBA" id="ARBA00004651"/>
    </source>
</evidence>
<dbReference type="RefSeq" id="WP_171199317.1">
    <property type="nucleotide sequence ID" value="NZ_JABEND010000003.1"/>
</dbReference>
<feature type="transmembrane region" description="Helical" evidence="9">
    <location>
        <begin position="315"/>
        <end position="341"/>
    </location>
</feature>
<evidence type="ECO:0000313" key="10">
    <source>
        <dbReference type="EMBL" id="NNG35662.1"/>
    </source>
</evidence>
<keyword evidence="7 9" id="KW-0472">Membrane</keyword>
<feature type="transmembrane region" description="Helical" evidence="9">
    <location>
        <begin position="159"/>
        <end position="182"/>
    </location>
</feature>
<dbReference type="PANTHER" id="PTHR21716:SF53">
    <property type="entry name" value="PERMEASE PERM-RELATED"/>
    <property type="match status" value="1"/>
</dbReference>
<keyword evidence="4" id="KW-1003">Cell membrane</keyword>
<dbReference type="InterPro" id="IPR002549">
    <property type="entry name" value="AI-2E-like"/>
</dbReference>
<sequence>MVLVEAAPPGVPRAINLAAAWGWRLLVIVAVAALAVVGLQTLSMIIVPLAVALLITALLKPVHDFLRDRAKFPGALATLTTVLGLVAVVAGLFTFAGAQIASGMSDMMNQARAGIDQIVDWLHTGPLKLSEEQLNSYIDKAQQAFSGDGGSSWVQRGTAWAGTAGHFLAGILIALFASFFFLSQGERIAVFLISLMPPAARQPTYQAGRRAWVSLSSYVRVQVIVAAIDAVGIGLGAAILRLPAWVAIALLVFVTSFIPIVGAIASGAVAVLVALVTHGLVSALVMLGVVLLVQQVESHVLQPFLMGKAVSLHPLAVLLAVVVGSSLYGIVGALFAVPVLAMVNSVVRYLHGYDPFPELGNGPLPKAGRPSRPTLAEGIEDRPRIGDPDRDPKRR</sequence>
<feature type="transmembrane region" description="Helical" evidence="9">
    <location>
        <begin position="21"/>
        <end position="39"/>
    </location>
</feature>
<feature type="transmembrane region" description="Helical" evidence="9">
    <location>
        <begin position="74"/>
        <end position="98"/>
    </location>
</feature>
<dbReference type="GO" id="GO:0005886">
    <property type="term" value="C:plasma membrane"/>
    <property type="evidence" value="ECO:0007669"/>
    <property type="project" value="UniProtKB-SubCell"/>
</dbReference>
<keyword evidence="11" id="KW-1185">Reference proteome</keyword>
<dbReference type="Pfam" id="PF01594">
    <property type="entry name" value="AI-2E_transport"/>
    <property type="match status" value="1"/>
</dbReference>
<proteinExistence type="inferred from homology"/>
<evidence type="ECO:0000256" key="8">
    <source>
        <dbReference type="SAM" id="MobiDB-lite"/>
    </source>
</evidence>
<keyword evidence="6 9" id="KW-1133">Transmembrane helix</keyword>
<feature type="transmembrane region" description="Helical" evidence="9">
    <location>
        <begin position="272"/>
        <end position="295"/>
    </location>
</feature>
<feature type="transmembrane region" description="Helical" evidence="9">
    <location>
        <begin position="245"/>
        <end position="265"/>
    </location>
</feature>
<evidence type="ECO:0000256" key="9">
    <source>
        <dbReference type="SAM" id="Phobius"/>
    </source>
</evidence>
<evidence type="ECO:0000313" key="11">
    <source>
        <dbReference type="Proteomes" id="UP000562984"/>
    </source>
</evidence>
<feature type="compositionally biased region" description="Basic and acidic residues" evidence="8">
    <location>
        <begin position="379"/>
        <end position="395"/>
    </location>
</feature>
<evidence type="ECO:0000256" key="3">
    <source>
        <dbReference type="ARBA" id="ARBA00022448"/>
    </source>
</evidence>
<feature type="region of interest" description="Disordered" evidence="8">
    <location>
        <begin position="359"/>
        <end position="395"/>
    </location>
</feature>
<comment type="similarity">
    <text evidence="2">Belongs to the autoinducer-2 exporter (AI-2E) (TC 2.A.86) family.</text>
</comment>
<dbReference type="Proteomes" id="UP000562984">
    <property type="component" value="Unassembled WGS sequence"/>
</dbReference>
<evidence type="ECO:0000256" key="5">
    <source>
        <dbReference type="ARBA" id="ARBA00022692"/>
    </source>
</evidence>
<protein>
    <submittedName>
        <fullName evidence="10">AI-2E family transporter</fullName>
    </submittedName>
</protein>
<feature type="transmembrane region" description="Helical" evidence="9">
    <location>
        <begin position="45"/>
        <end position="62"/>
    </location>
</feature>
<evidence type="ECO:0000256" key="2">
    <source>
        <dbReference type="ARBA" id="ARBA00009773"/>
    </source>
</evidence>
<keyword evidence="3" id="KW-0813">Transport</keyword>
<dbReference type="EMBL" id="JABEND010000003">
    <property type="protein sequence ID" value="NNG35662.1"/>
    <property type="molecule type" value="Genomic_DNA"/>
</dbReference>
<reference evidence="10 11" key="1">
    <citation type="submission" date="2020-05" db="EMBL/GenBank/DDBJ databases">
        <title>Nakamurella sp. DB0629 isolated from air conditioner.</title>
        <authorList>
            <person name="Kim D.H."/>
            <person name="Kim D.-U."/>
        </authorList>
    </citation>
    <scope>NUCLEOTIDE SEQUENCE [LARGE SCALE GENOMIC DNA]</scope>
    <source>
        <strain evidence="10 11">DB0629</strain>
    </source>
</reference>
<feature type="transmembrane region" description="Helical" evidence="9">
    <location>
        <begin position="218"/>
        <end position="239"/>
    </location>
</feature>
<evidence type="ECO:0000256" key="4">
    <source>
        <dbReference type="ARBA" id="ARBA00022475"/>
    </source>
</evidence>
<evidence type="ECO:0000256" key="6">
    <source>
        <dbReference type="ARBA" id="ARBA00022989"/>
    </source>
</evidence>
<keyword evidence="5 9" id="KW-0812">Transmembrane</keyword>
<organism evidence="10 11">
    <name type="scientific">Nakamurella aerolata</name>
    <dbReference type="NCBI Taxonomy" id="1656892"/>
    <lineage>
        <taxon>Bacteria</taxon>
        <taxon>Bacillati</taxon>
        <taxon>Actinomycetota</taxon>
        <taxon>Actinomycetes</taxon>
        <taxon>Nakamurellales</taxon>
        <taxon>Nakamurellaceae</taxon>
        <taxon>Nakamurella</taxon>
    </lineage>
</organism>
<dbReference type="PANTHER" id="PTHR21716">
    <property type="entry name" value="TRANSMEMBRANE PROTEIN"/>
    <property type="match status" value="1"/>
</dbReference>
<accession>A0A849AFQ7</accession>
<dbReference type="AlphaFoldDB" id="A0A849AFQ7"/>
<name>A0A849AFQ7_9ACTN</name>